<feature type="transmembrane region" description="Helical" evidence="1">
    <location>
        <begin position="42"/>
        <end position="64"/>
    </location>
</feature>
<keyword evidence="1" id="KW-0812">Transmembrane</keyword>
<organism evidence="2 3">
    <name type="scientific">Pseudomonas fluorescens</name>
    <dbReference type="NCBI Taxonomy" id="294"/>
    <lineage>
        <taxon>Bacteria</taxon>
        <taxon>Pseudomonadati</taxon>
        <taxon>Pseudomonadota</taxon>
        <taxon>Gammaproteobacteria</taxon>
        <taxon>Pseudomonadales</taxon>
        <taxon>Pseudomonadaceae</taxon>
        <taxon>Pseudomonas</taxon>
    </lineage>
</organism>
<evidence type="ECO:0008006" key="4">
    <source>
        <dbReference type="Google" id="ProtNLM"/>
    </source>
</evidence>
<dbReference type="Proteomes" id="UP000326452">
    <property type="component" value="Unassembled WGS sequence"/>
</dbReference>
<dbReference type="EMBL" id="CABVJC010000010">
    <property type="protein sequence ID" value="VVQ20023.1"/>
    <property type="molecule type" value="Genomic_DNA"/>
</dbReference>
<reference evidence="2 3" key="1">
    <citation type="submission" date="2019-09" db="EMBL/GenBank/DDBJ databases">
        <authorList>
            <person name="Chandra G."/>
            <person name="Truman W A."/>
        </authorList>
    </citation>
    <scope>NUCLEOTIDE SEQUENCE [LARGE SCALE GENOMIC DNA]</scope>
    <source>
        <strain evidence="2">PS941</strain>
    </source>
</reference>
<dbReference type="RefSeq" id="WP_150694452.1">
    <property type="nucleotide sequence ID" value="NZ_CABVJC010000010.1"/>
</dbReference>
<name>A0A5E7VB09_PSEFL</name>
<gene>
    <name evidence="2" type="ORF">PS941_04911</name>
</gene>
<proteinExistence type="predicted"/>
<keyword evidence="1" id="KW-0472">Membrane</keyword>
<keyword evidence="1" id="KW-1133">Transmembrane helix</keyword>
<evidence type="ECO:0000313" key="3">
    <source>
        <dbReference type="Proteomes" id="UP000326452"/>
    </source>
</evidence>
<feature type="transmembrane region" description="Helical" evidence="1">
    <location>
        <begin position="70"/>
        <end position="89"/>
    </location>
</feature>
<accession>A0A5E7VB09</accession>
<evidence type="ECO:0000313" key="2">
    <source>
        <dbReference type="EMBL" id="VVQ20023.1"/>
    </source>
</evidence>
<dbReference type="OrthoDB" id="6999086at2"/>
<protein>
    <recommendedName>
        <fullName evidence="4">MFS transporter</fullName>
    </recommendedName>
</protein>
<sequence>MELLQRLLDKFDRLELLIAGLIGAVVASWWHKDDLTDWRAWLFFLVTGLACAVYLTGMVTAYLGVTEPNIVIGVGFLLGTFGGSLLAAINRAIKAADLWALIRQRFGGGNPP</sequence>
<feature type="transmembrane region" description="Helical" evidence="1">
    <location>
        <begin position="14"/>
        <end position="30"/>
    </location>
</feature>
<dbReference type="AlphaFoldDB" id="A0A5E7VB09"/>
<evidence type="ECO:0000256" key="1">
    <source>
        <dbReference type="SAM" id="Phobius"/>
    </source>
</evidence>